<dbReference type="OrthoDB" id="9805575at2"/>
<evidence type="ECO:0000256" key="1">
    <source>
        <dbReference type="ARBA" id="ARBA00005495"/>
    </source>
</evidence>
<keyword evidence="3" id="KW-0862">Zinc</keyword>
<keyword evidence="4" id="KW-0456">Lyase</keyword>
<dbReference type="PANTHER" id="PTHR33337:SF40">
    <property type="entry name" value="CENP-V_GFA DOMAIN-CONTAINING PROTEIN-RELATED"/>
    <property type="match status" value="1"/>
</dbReference>
<comment type="caution">
    <text evidence="6">The sequence shown here is derived from an EMBL/GenBank/DDBJ whole genome shotgun (WGS) entry which is preliminary data.</text>
</comment>
<dbReference type="Gene3D" id="3.90.1590.10">
    <property type="entry name" value="glutathione-dependent formaldehyde- activating enzyme (gfa)"/>
    <property type="match status" value="1"/>
</dbReference>
<proteinExistence type="inferred from homology"/>
<evidence type="ECO:0000313" key="7">
    <source>
        <dbReference type="Proteomes" id="UP000240243"/>
    </source>
</evidence>
<gene>
    <name evidence="6" type="ORF">C7H85_13945</name>
</gene>
<dbReference type="EMBL" id="PXYG01000006">
    <property type="protein sequence ID" value="PSJ44421.1"/>
    <property type="molecule type" value="Genomic_DNA"/>
</dbReference>
<evidence type="ECO:0000256" key="2">
    <source>
        <dbReference type="ARBA" id="ARBA00022723"/>
    </source>
</evidence>
<dbReference type="Proteomes" id="UP000240243">
    <property type="component" value="Unassembled WGS sequence"/>
</dbReference>
<dbReference type="PROSITE" id="PS51891">
    <property type="entry name" value="CENP_V_GFA"/>
    <property type="match status" value="1"/>
</dbReference>
<evidence type="ECO:0000256" key="3">
    <source>
        <dbReference type="ARBA" id="ARBA00022833"/>
    </source>
</evidence>
<reference evidence="6 7" key="1">
    <citation type="submission" date="2018-03" db="EMBL/GenBank/DDBJ databases">
        <title>The draft genome of Zobellella sp. 59N8.</title>
        <authorList>
            <person name="Liu L."/>
            <person name="Li L."/>
            <person name="Zhang X."/>
            <person name="Liang L."/>
            <person name="Wang T."/>
        </authorList>
    </citation>
    <scope>NUCLEOTIDE SEQUENCE [LARGE SCALE GENOMIC DNA]</scope>
    <source>
        <strain evidence="6 7">59N8</strain>
    </source>
</reference>
<dbReference type="RefSeq" id="WP_106730305.1">
    <property type="nucleotide sequence ID" value="NZ_PXYG01000006.1"/>
</dbReference>
<evidence type="ECO:0000259" key="5">
    <source>
        <dbReference type="PROSITE" id="PS51891"/>
    </source>
</evidence>
<evidence type="ECO:0000313" key="6">
    <source>
        <dbReference type="EMBL" id="PSJ44421.1"/>
    </source>
</evidence>
<name>A0A2P7R2I9_9GAMM</name>
<protein>
    <submittedName>
        <fullName evidence="6">GFA family protein</fullName>
    </submittedName>
</protein>
<feature type="domain" description="CENP-V/GFA" evidence="5">
    <location>
        <begin position="5"/>
        <end position="109"/>
    </location>
</feature>
<dbReference type="PANTHER" id="PTHR33337">
    <property type="entry name" value="GFA DOMAIN-CONTAINING PROTEIN"/>
    <property type="match status" value="1"/>
</dbReference>
<accession>A0A2P7R2I9</accession>
<keyword evidence="2" id="KW-0479">Metal-binding</keyword>
<dbReference type="SUPFAM" id="SSF51316">
    <property type="entry name" value="Mss4-like"/>
    <property type="match status" value="1"/>
</dbReference>
<dbReference type="InterPro" id="IPR011057">
    <property type="entry name" value="Mss4-like_sf"/>
</dbReference>
<dbReference type="InterPro" id="IPR006913">
    <property type="entry name" value="CENP-V/GFA"/>
</dbReference>
<organism evidence="6 7">
    <name type="scientific">Zobellella endophytica</name>
    <dbReference type="NCBI Taxonomy" id="2116700"/>
    <lineage>
        <taxon>Bacteria</taxon>
        <taxon>Pseudomonadati</taxon>
        <taxon>Pseudomonadota</taxon>
        <taxon>Gammaproteobacteria</taxon>
        <taxon>Aeromonadales</taxon>
        <taxon>Aeromonadaceae</taxon>
        <taxon>Zobellella</taxon>
    </lineage>
</organism>
<comment type="similarity">
    <text evidence="1">Belongs to the Gfa family.</text>
</comment>
<sequence length="138" mass="15480">MQKQLEGGCLCGRVRYRITRPPIDAGYCHCRLCQRASGAPVLAWLTVAADGFAYQGAVPASFHSSRRYQREFCAHCGTQIAFRRCRDAKTVDVTLASLDDPTTVAPQYHIWRQSRIGWFDTADRLPRHADAGPDTHDD</sequence>
<dbReference type="AlphaFoldDB" id="A0A2P7R2I9"/>
<dbReference type="GO" id="GO:0046872">
    <property type="term" value="F:metal ion binding"/>
    <property type="evidence" value="ECO:0007669"/>
    <property type="project" value="UniProtKB-KW"/>
</dbReference>
<dbReference type="GO" id="GO:0016846">
    <property type="term" value="F:carbon-sulfur lyase activity"/>
    <property type="evidence" value="ECO:0007669"/>
    <property type="project" value="InterPro"/>
</dbReference>
<dbReference type="Pfam" id="PF04828">
    <property type="entry name" value="GFA"/>
    <property type="match status" value="1"/>
</dbReference>
<evidence type="ECO:0000256" key="4">
    <source>
        <dbReference type="ARBA" id="ARBA00023239"/>
    </source>
</evidence>
<keyword evidence="7" id="KW-1185">Reference proteome</keyword>